<comment type="caution">
    <text evidence="2">The sequence shown here is derived from an EMBL/GenBank/DDBJ whole genome shotgun (WGS) entry which is preliminary data.</text>
</comment>
<protein>
    <submittedName>
        <fullName evidence="2">Uncharacterized protein</fullName>
    </submittedName>
</protein>
<accession>A0A9P6L568</accession>
<dbReference type="Proteomes" id="UP000736335">
    <property type="component" value="Unassembled WGS sequence"/>
</dbReference>
<organism evidence="2 3">
    <name type="scientific">Thelephora terrestris</name>
    <dbReference type="NCBI Taxonomy" id="56493"/>
    <lineage>
        <taxon>Eukaryota</taxon>
        <taxon>Fungi</taxon>
        <taxon>Dikarya</taxon>
        <taxon>Basidiomycota</taxon>
        <taxon>Agaricomycotina</taxon>
        <taxon>Agaricomycetes</taxon>
        <taxon>Thelephorales</taxon>
        <taxon>Thelephoraceae</taxon>
        <taxon>Thelephora</taxon>
    </lineage>
</organism>
<reference evidence="2" key="1">
    <citation type="journal article" date="2020" name="Nat. Commun.">
        <title>Large-scale genome sequencing of mycorrhizal fungi provides insights into the early evolution of symbiotic traits.</title>
        <authorList>
            <person name="Miyauchi S."/>
            <person name="Kiss E."/>
            <person name="Kuo A."/>
            <person name="Drula E."/>
            <person name="Kohler A."/>
            <person name="Sanchez-Garcia M."/>
            <person name="Morin E."/>
            <person name="Andreopoulos B."/>
            <person name="Barry K.W."/>
            <person name="Bonito G."/>
            <person name="Buee M."/>
            <person name="Carver A."/>
            <person name="Chen C."/>
            <person name="Cichocki N."/>
            <person name="Clum A."/>
            <person name="Culley D."/>
            <person name="Crous P.W."/>
            <person name="Fauchery L."/>
            <person name="Girlanda M."/>
            <person name="Hayes R.D."/>
            <person name="Keri Z."/>
            <person name="LaButti K."/>
            <person name="Lipzen A."/>
            <person name="Lombard V."/>
            <person name="Magnuson J."/>
            <person name="Maillard F."/>
            <person name="Murat C."/>
            <person name="Nolan M."/>
            <person name="Ohm R.A."/>
            <person name="Pangilinan J."/>
            <person name="Pereira M.F."/>
            <person name="Perotto S."/>
            <person name="Peter M."/>
            <person name="Pfister S."/>
            <person name="Riley R."/>
            <person name="Sitrit Y."/>
            <person name="Stielow J.B."/>
            <person name="Szollosi G."/>
            <person name="Zifcakova L."/>
            <person name="Stursova M."/>
            <person name="Spatafora J.W."/>
            <person name="Tedersoo L."/>
            <person name="Vaario L.M."/>
            <person name="Yamada A."/>
            <person name="Yan M."/>
            <person name="Wang P."/>
            <person name="Xu J."/>
            <person name="Bruns T."/>
            <person name="Baldrian P."/>
            <person name="Vilgalys R."/>
            <person name="Dunand C."/>
            <person name="Henrissat B."/>
            <person name="Grigoriev I.V."/>
            <person name="Hibbett D."/>
            <person name="Nagy L.G."/>
            <person name="Martin F.M."/>
        </authorList>
    </citation>
    <scope>NUCLEOTIDE SEQUENCE</scope>
    <source>
        <strain evidence="2">UH-Tt-Lm1</strain>
    </source>
</reference>
<evidence type="ECO:0000256" key="1">
    <source>
        <dbReference type="SAM" id="MobiDB-lite"/>
    </source>
</evidence>
<keyword evidence="3" id="KW-1185">Reference proteome</keyword>
<feature type="region of interest" description="Disordered" evidence="1">
    <location>
        <begin position="315"/>
        <end position="356"/>
    </location>
</feature>
<evidence type="ECO:0000313" key="3">
    <source>
        <dbReference type="Proteomes" id="UP000736335"/>
    </source>
</evidence>
<gene>
    <name evidence="2" type="ORF">BJ322DRAFT_166115</name>
</gene>
<reference evidence="2" key="2">
    <citation type="submission" date="2020-11" db="EMBL/GenBank/DDBJ databases">
        <authorList>
            <consortium name="DOE Joint Genome Institute"/>
            <person name="Kuo A."/>
            <person name="Miyauchi S."/>
            <person name="Kiss E."/>
            <person name="Drula E."/>
            <person name="Kohler A."/>
            <person name="Sanchez-Garcia M."/>
            <person name="Andreopoulos B."/>
            <person name="Barry K.W."/>
            <person name="Bonito G."/>
            <person name="Buee M."/>
            <person name="Carver A."/>
            <person name="Chen C."/>
            <person name="Cichocki N."/>
            <person name="Clum A."/>
            <person name="Culley D."/>
            <person name="Crous P.W."/>
            <person name="Fauchery L."/>
            <person name="Girlanda M."/>
            <person name="Hayes R."/>
            <person name="Keri Z."/>
            <person name="Labutti K."/>
            <person name="Lipzen A."/>
            <person name="Lombard V."/>
            <person name="Magnuson J."/>
            <person name="Maillard F."/>
            <person name="Morin E."/>
            <person name="Murat C."/>
            <person name="Nolan M."/>
            <person name="Ohm R."/>
            <person name="Pangilinan J."/>
            <person name="Pereira M."/>
            <person name="Perotto S."/>
            <person name="Peter M."/>
            <person name="Riley R."/>
            <person name="Sitrit Y."/>
            <person name="Stielow B."/>
            <person name="Szollosi G."/>
            <person name="Zifcakova L."/>
            <person name="Stursova M."/>
            <person name="Spatafora J.W."/>
            <person name="Tedersoo L."/>
            <person name="Vaario L.-M."/>
            <person name="Yamada A."/>
            <person name="Yan M."/>
            <person name="Wang P."/>
            <person name="Xu J."/>
            <person name="Bruns T."/>
            <person name="Baldrian P."/>
            <person name="Vilgalys R."/>
            <person name="Henrissat B."/>
            <person name="Grigoriev I.V."/>
            <person name="Hibbett D."/>
            <person name="Nagy L.G."/>
            <person name="Martin F.M."/>
        </authorList>
    </citation>
    <scope>NUCLEOTIDE SEQUENCE</scope>
    <source>
        <strain evidence="2">UH-Tt-Lm1</strain>
    </source>
</reference>
<dbReference type="EMBL" id="WIUZ02000011">
    <property type="protein sequence ID" value="KAF9782686.1"/>
    <property type="molecule type" value="Genomic_DNA"/>
</dbReference>
<proteinExistence type="predicted"/>
<feature type="region of interest" description="Disordered" evidence="1">
    <location>
        <begin position="199"/>
        <end position="222"/>
    </location>
</feature>
<dbReference type="AlphaFoldDB" id="A0A9P6L568"/>
<sequence>MTFENNLFAVLDDPTAIHFVPGTDRADFGDIDLARNPQRTSQGFVWFMPNRATEVSVTFVGKVAYDVMGDKSGAYFSLPGDEWMPEIVASEMAKAKVGFAIRFVHKDLPEDALLPEELFEHDQAAFEFFLSVQEAADRRMELSAANNENNNNIKPVLSVKPFIKQEKNLRFYIIPILSSAIFPQFRGAKQPGVLRVKGQRGRLSLNPKSTPSSANDDEEDPHVLFGGIPDPLDRYRALKANNAYCRFEMIVPPVFEANGRRVHPTQYKSAIPEGTIVAIRGSMKMYNIVDKNGINRPYLFMFDRVQVIGDEMVSWETSPKKRPDSSASTTPGPSKRFRSDPGPSKSASPPEDEELL</sequence>
<name>A0A9P6L568_9AGAM</name>
<dbReference type="OrthoDB" id="2690420at2759"/>
<evidence type="ECO:0000313" key="2">
    <source>
        <dbReference type="EMBL" id="KAF9782686.1"/>
    </source>
</evidence>